<accession>A0ABS4QFN3</accession>
<dbReference type="InterPro" id="IPR036237">
    <property type="entry name" value="Xyl_isomerase-like_sf"/>
</dbReference>
<proteinExistence type="predicted"/>
<dbReference type="GO" id="GO:0050114">
    <property type="term" value="F:myo-inosose-2 dehydratase activity"/>
    <property type="evidence" value="ECO:0007669"/>
    <property type="project" value="UniProtKB-EC"/>
</dbReference>
<dbReference type="InterPro" id="IPR050312">
    <property type="entry name" value="IolE/XylAMocC-like"/>
</dbReference>
<dbReference type="Gene3D" id="3.20.20.150">
    <property type="entry name" value="Divalent-metal-dependent TIM barrel enzymes"/>
    <property type="match status" value="1"/>
</dbReference>
<dbReference type="Proteomes" id="UP001519325">
    <property type="component" value="Unassembled WGS sequence"/>
</dbReference>
<gene>
    <name evidence="2" type="ORF">BJ987_002866</name>
</gene>
<protein>
    <submittedName>
        <fullName evidence="2">Inosose dehydratase</fullName>
        <ecNumber evidence="2">4.2.1.44</ecNumber>
    </submittedName>
</protein>
<evidence type="ECO:0000313" key="2">
    <source>
        <dbReference type="EMBL" id="MBP2189965.1"/>
    </source>
</evidence>
<evidence type="ECO:0000313" key="3">
    <source>
        <dbReference type="Proteomes" id="UP001519325"/>
    </source>
</evidence>
<feature type="domain" description="Xylose isomerase-like TIM barrel" evidence="1">
    <location>
        <begin position="36"/>
        <end position="283"/>
    </location>
</feature>
<dbReference type="EMBL" id="JAGGMR010000001">
    <property type="protein sequence ID" value="MBP2189965.1"/>
    <property type="molecule type" value="Genomic_DNA"/>
</dbReference>
<organism evidence="2 3">
    <name type="scientific">Nocardia goodfellowii</name>
    <dbReference type="NCBI Taxonomy" id="882446"/>
    <lineage>
        <taxon>Bacteria</taxon>
        <taxon>Bacillati</taxon>
        <taxon>Actinomycetota</taxon>
        <taxon>Actinomycetes</taxon>
        <taxon>Mycobacteriales</taxon>
        <taxon>Nocardiaceae</taxon>
        <taxon>Nocardia</taxon>
    </lineage>
</organism>
<dbReference type="EC" id="4.2.1.44" evidence="2"/>
<reference evidence="2 3" key="1">
    <citation type="submission" date="2021-03" db="EMBL/GenBank/DDBJ databases">
        <title>Sequencing the genomes of 1000 actinobacteria strains.</title>
        <authorList>
            <person name="Klenk H.-P."/>
        </authorList>
    </citation>
    <scope>NUCLEOTIDE SEQUENCE [LARGE SCALE GENOMIC DNA]</scope>
    <source>
        <strain evidence="2 3">DSM 45516</strain>
    </source>
</reference>
<dbReference type="SUPFAM" id="SSF51658">
    <property type="entry name" value="Xylose isomerase-like"/>
    <property type="match status" value="1"/>
</dbReference>
<dbReference type="PANTHER" id="PTHR12110">
    <property type="entry name" value="HYDROXYPYRUVATE ISOMERASE"/>
    <property type="match status" value="1"/>
</dbReference>
<evidence type="ECO:0000259" key="1">
    <source>
        <dbReference type="Pfam" id="PF01261"/>
    </source>
</evidence>
<keyword evidence="2" id="KW-0456">Lyase</keyword>
<sequence length="304" mass="32479">MAEPFHPPRIAGAPISWGVCEVPGWGHVLDARTVLAEMAALGITATELGPPGYLPADPGELRALLTEFGMRAIGGFLAVPLHCRPEHALATVRRTATLFAATGAEILVLAAATGLAGYDSRPPLSAAEWRTLIETAAAARDIAAEHGLRAVLHPHVGTQIETQAEVERFLADSDLDLCLDTGHLLIGGTDPLQLARRHPDRIGHVHLKDVRSELAGEIRGGKLEYSQAVRQGLYVPLGEGDVDIAALVRGMHETGYRGWYVIEQDTALAPAGPADQPRRDTEHSLRSLAGISTAARCELSARRR</sequence>
<name>A0ABS4QFN3_9NOCA</name>
<comment type="caution">
    <text evidence="2">The sequence shown here is derived from an EMBL/GenBank/DDBJ whole genome shotgun (WGS) entry which is preliminary data.</text>
</comment>
<keyword evidence="3" id="KW-1185">Reference proteome</keyword>
<dbReference type="PANTHER" id="PTHR12110:SF41">
    <property type="entry name" value="INOSOSE DEHYDRATASE"/>
    <property type="match status" value="1"/>
</dbReference>
<dbReference type="InterPro" id="IPR013022">
    <property type="entry name" value="Xyl_isomerase-like_TIM-brl"/>
</dbReference>
<dbReference type="RefSeq" id="WP_209889424.1">
    <property type="nucleotide sequence ID" value="NZ_JAGGMR010000001.1"/>
</dbReference>
<dbReference type="Pfam" id="PF01261">
    <property type="entry name" value="AP_endonuc_2"/>
    <property type="match status" value="1"/>
</dbReference>